<comment type="caution">
    <text evidence="3">The sequence shown here is derived from an EMBL/GenBank/DDBJ whole genome shotgun (WGS) entry which is preliminary data.</text>
</comment>
<dbReference type="EMBL" id="JARJCW010000092">
    <property type="protein sequence ID" value="KAJ7195178.1"/>
    <property type="molecule type" value="Genomic_DNA"/>
</dbReference>
<accession>A0AAD6Y5K7</accession>
<evidence type="ECO:0000256" key="2">
    <source>
        <dbReference type="SAM" id="Phobius"/>
    </source>
</evidence>
<keyword evidence="4" id="KW-1185">Reference proteome</keyword>
<evidence type="ECO:0000256" key="1">
    <source>
        <dbReference type="SAM" id="MobiDB-lite"/>
    </source>
</evidence>
<feature type="transmembrane region" description="Helical" evidence="2">
    <location>
        <begin position="12"/>
        <end position="37"/>
    </location>
</feature>
<dbReference type="Proteomes" id="UP001219525">
    <property type="component" value="Unassembled WGS sequence"/>
</dbReference>
<keyword evidence="2" id="KW-1133">Transmembrane helix</keyword>
<keyword evidence="2" id="KW-0812">Transmembrane</keyword>
<name>A0AAD6Y5K7_9AGAR</name>
<evidence type="ECO:0000313" key="4">
    <source>
        <dbReference type="Proteomes" id="UP001219525"/>
    </source>
</evidence>
<feature type="compositionally biased region" description="Basic and acidic residues" evidence="1">
    <location>
        <begin position="97"/>
        <end position="111"/>
    </location>
</feature>
<sequence>MNPGAKTPSQNINGGAIAGGIVGVVVVIGAAIALFLWRRFRRRRALEPMLPTLTPSPLPKQVSSLTMTAAGQTVLAIDQPTARSVVETQEELLTKITERLRRRSGSDREESGNQNVAGTSDDGKEKDGPDGDAVANALACRRATA</sequence>
<feature type="region of interest" description="Disordered" evidence="1">
    <location>
        <begin position="97"/>
        <end position="135"/>
    </location>
</feature>
<protein>
    <submittedName>
        <fullName evidence="3">Uncharacterized protein</fullName>
    </submittedName>
</protein>
<gene>
    <name evidence="3" type="ORF">GGX14DRAFT_677245</name>
</gene>
<reference evidence="3" key="1">
    <citation type="submission" date="2023-03" db="EMBL/GenBank/DDBJ databases">
        <title>Massive genome expansion in bonnet fungi (Mycena s.s.) driven by repeated elements and novel gene families across ecological guilds.</title>
        <authorList>
            <consortium name="Lawrence Berkeley National Laboratory"/>
            <person name="Harder C.B."/>
            <person name="Miyauchi S."/>
            <person name="Viragh M."/>
            <person name="Kuo A."/>
            <person name="Thoen E."/>
            <person name="Andreopoulos B."/>
            <person name="Lu D."/>
            <person name="Skrede I."/>
            <person name="Drula E."/>
            <person name="Henrissat B."/>
            <person name="Morin E."/>
            <person name="Kohler A."/>
            <person name="Barry K."/>
            <person name="LaButti K."/>
            <person name="Morin E."/>
            <person name="Salamov A."/>
            <person name="Lipzen A."/>
            <person name="Mereny Z."/>
            <person name="Hegedus B."/>
            <person name="Baldrian P."/>
            <person name="Stursova M."/>
            <person name="Weitz H."/>
            <person name="Taylor A."/>
            <person name="Grigoriev I.V."/>
            <person name="Nagy L.G."/>
            <person name="Martin F."/>
            <person name="Kauserud H."/>
        </authorList>
    </citation>
    <scope>NUCLEOTIDE SEQUENCE</scope>
    <source>
        <strain evidence="3">9144</strain>
    </source>
</reference>
<evidence type="ECO:0000313" key="3">
    <source>
        <dbReference type="EMBL" id="KAJ7195178.1"/>
    </source>
</evidence>
<keyword evidence="2" id="KW-0472">Membrane</keyword>
<organism evidence="3 4">
    <name type="scientific">Mycena pura</name>
    <dbReference type="NCBI Taxonomy" id="153505"/>
    <lineage>
        <taxon>Eukaryota</taxon>
        <taxon>Fungi</taxon>
        <taxon>Dikarya</taxon>
        <taxon>Basidiomycota</taxon>
        <taxon>Agaricomycotina</taxon>
        <taxon>Agaricomycetes</taxon>
        <taxon>Agaricomycetidae</taxon>
        <taxon>Agaricales</taxon>
        <taxon>Marasmiineae</taxon>
        <taxon>Mycenaceae</taxon>
        <taxon>Mycena</taxon>
    </lineage>
</organism>
<dbReference type="AlphaFoldDB" id="A0AAD6Y5K7"/>
<proteinExistence type="predicted"/>